<feature type="domain" description="D-isomer specific 2-hydroxyacid dehydrogenase NAD-binding" evidence="3">
    <location>
        <begin position="102"/>
        <end position="272"/>
    </location>
</feature>
<dbReference type="Gene3D" id="3.40.50.720">
    <property type="entry name" value="NAD(P)-binding Rossmann-like Domain"/>
    <property type="match status" value="2"/>
</dbReference>
<dbReference type="InterPro" id="IPR036291">
    <property type="entry name" value="NAD(P)-bd_dom_sf"/>
</dbReference>
<protein>
    <submittedName>
        <fullName evidence="4">Glyoxylate/hydroxypyruvate reductase A</fullName>
    </submittedName>
</protein>
<reference evidence="4 5" key="1">
    <citation type="submission" date="2018-05" db="EMBL/GenBank/DDBJ databases">
        <title>Genomic Encyclopedia of Type Strains, Phase IV (KMG-IV): sequencing the most valuable type-strain genomes for metagenomic binning, comparative biology and taxonomic classification.</title>
        <authorList>
            <person name="Goeker M."/>
        </authorList>
    </citation>
    <scope>NUCLEOTIDE SEQUENCE [LARGE SCALE GENOMIC DNA]</scope>
    <source>
        <strain evidence="4 5">DSM 25134</strain>
    </source>
</reference>
<dbReference type="CDD" id="cd12164">
    <property type="entry name" value="GDH_like_2"/>
    <property type="match status" value="1"/>
</dbReference>
<keyword evidence="4" id="KW-0670">Pyruvate</keyword>
<dbReference type="GO" id="GO:0016491">
    <property type="term" value="F:oxidoreductase activity"/>
    <property type="evidence" value="ECO:0007669"/>
    <property type="project" value="UniProtKB-KW"/>
</dbReference>
<evidence type="ECO:0000259" key="3">
    <source>
        <dbReference type="Pfam" id="PF02826"/>
    </source>
</evidence>
<evidence type="ECO:0000256" key="2">
    <source>
        <dbReference type="ARBA" id="ARBA00023027"/>
    </source>
</evidence>
<dbReference type="OrthoDB" id="9787219at2"/>
<keyword evidence="1" id="KW-0560">Oxidoreductase</keyword>
<keyword evidence="5" id="KW-1185">Reference proteome</keyword>
<dbReference type="Proteomes" id="UP000248395">
    <property type="component" value="Unassembled WGS sequence"/>
</dbReference>
<evidence type="ECO:0000256" key="1">
    <source>
        <dbReference type="ARBA" id="ARBA00023002"/>
    </source>
</evidence>
<proteinExistence type="predicted"/>
<dbReference type="AlphaFoldDB" id="A0A318JU48"/>
<evidence type="ECO:0000313" key="4">
    <source>
        <dbReference type="EMBL" id="PXX48017.1"/>
    </source>
</evidence>
<dbReference type="GO" id="GO:0051287">
    <property type="term" value="F:NAD binding"/>
    <property type="evidence" value="ECO:0007669"/>
    <property type="project" value="InterPro"/>
</dbReference>
<dbReference type="EMBL" id="QJKC01000008">
    <property type="protein sequence ID" value="PXX48017.1"/>
    <property type="molecule type" value="Genomic_DNA"/>
</dbReference>
<dbReference type="PANTHER" id="PTHR43333">
    <property type="entry name" value="2-HACID_DH_C DOMAIN-CONTAINING PROTEIN"/>
    <property type="match status" value="1"/>
</dbReference>
<dbReference type="SUPFAM" id="SSF51735">
    <property type="entry name" value="NAD(P)-binding Rossmann-fold domains"/>
    <property type="match status" value="1"/>
</dbReference>
<accession>A0A318JU48</accession>
<comment type="caution">
    <text evidence="4">The sequence shown here is derived from an EMBL/GenBank/DDBJ whole genome shotgun (WGS) entry which is preliminary data.</text>
</comment>
<keyword evidence="2" id="KW-0520">NAD</keyword>
<dbReference type="RefSeq" id="WP_110313358.1">
    <property type="nucleotide sequence ID" value="NZ_QJKC01000008.1"/>
</dbReference>
<dbReference type="InterPro" id="IPR006140">
    <property type="entry name" value="D-isomer_DH_NAD-bd"/>
</dbReference>
<dbReference type="PANTHER" id="PTHR43333:SF1">
    <property type="entry name" value="D-ISOMER SPECIFIC 2-HYDROXYACID DEHYDROGENASE NAD-BINDING DOMAIN-CONTAINING PROTEIN"/>
    <property type="match status" value="1"/>
</dbReference>
<gene>
    <name evidence="4" type="ORF">DFR38_108104</name>
</gene>
<sequence>MIYLYSAQDGEHYRQLLQQALPQQPVCCWPQPVEAAQVQYAVVWNPPAGFFAGMTQLQAVFVLGAGVDRILRRDDLDPALPVIRLTDAGMAQQMLEYVLYGVLHVQRRMDQYQRQQQHRQWQPVAATTAGQTRIGVLGLGEIGGKVAQALAAMGYDVAGWSRQGRQLPGVADYIGEQGLSPLLARSDILVNLLPATAQTRGLLDGQRLRQLPRGAALINAGRGEQVDEAALLGMLDSGHLRFAMLDVFAVEPLDSVHPLWRHPAVLLTPHIAAMTLAEPAVAQIVANLQALQQGEPPQGLVLRQRGY</sequence>
<dbReference type="Pfam" id="PF02826">
    <property type="entry name" value="2-Hacid_dh_C"/>
    <property type="match status" value="1"/>
</dbReference>
<name>A0A318JU48_9NEIS</name>
<evidence type="ECO:0000313" key="5">
    <source>
        <dbReference type="Proteomes" id="UP000248395"/>
    </source>
</evidence>
<organism evidence="4 5">
    <name type="scientific">Aquitalea magnusonii</name>
    <dbReference type="NCBI Taxonomy" id="332411"/>
    <lineage>
        <taxon>Bacteria</taxon>
        <taxon>Pseudomonadati</taxon>
        <taxon>Pseudomonadota</taxon>
        <taxon>Betaproteobacteria</taxon>
        <taxon>Neisseriales</taxon>
        <taxon>Chromobacteriaceae</taxon>
        <taxon>Aquitalea</taxon>
    </lineage>
</organism>